<dbReference type="InterPro" id="IPR037291">
    <property type="entry name" value="DUF4139"/>
</dbReference>
<dbReference type="RefSeq" id="WP_235053836.1">
    <property type="nucleotide sequence ID" value="NZ_JAKFHA010000011.1"/>
</dbReference>
<dbReference type="PANTHER" id="PTHR31005">
    <property type="entry name" value="DUF4139 DOMAIN-CONTAINING PROTEIN"/>
    <property type="match status" value="1"/>
</dbReference>
<evidence type="ECO:0000313" key="5">
    <source>
        <dbReference type="Proteomes" id="UP001165378"/>
    </source>
</evidence>
<name>A0AA41Q0X3_9ACTN</name>
<evidence type="ECO:0000313" key="4">
    <source>
        <dbReference type="EMBL" id="MCF2529519.1"/>
    </source>
</evidence>
<feature type="region of interest" description="Disordered" evidence="1">
    <location>
        <begin position="354"/>
        <end position="428"/>
    </location>
</feature>
<dbReference type="PANTHER" id="PTHR31005:SF8">
    <property type="entry name" value="DUF4139 DOMAIN-CONTAINING PROTEIN"/>
    <property type="match status" value="1"/>
</dbReference>
<proteinExistence type="predicted"/>
<dbReference type="Proteomes" id="UP001165378">
    <property type="component" value="Unassembled WGS sequence"/>
</dbReference>
<dbReference type="EMBL" id="JAKFHA010000011">
    <property type="protein sequence ID" value="MCF2529519.1"/>
    <property type="molecule type" value="Genomic_DNA"/>
</dbReference>
<dbReference type="InterPro" id="IPR011935">
    <property type="entry name" value="CHP02231"/>
</dbReference>
<dbReference type="InterPro" id="IPR025554">
    <property type="entry name" value="DUF4140"/>
</dbReference>
<feature type="compositionally biased region" description="Pro residues" evidence="1">
    <location>
        <begin position="374"/>
        <end position="389"/>
    </location>
</feature>
<feature type="domain" description="DUF4139" evidence="2">
    <location>
        <begin position="223"/>
        <end position="723"/>
    </location>
</feature>
<evidence type="ECO:0000256" key="1">
    <source>
        <dbReference type="SAM" id="MobiDB-lite"/>
    </source>
</evidence>
<sequence>MVVAVESDVSGRALESVLDAVVVYARGAVCTRRARFVLPAGHRGELRIRVGDVPLSASAPSLRGSIVSGPAGLRVADVRPRIEAVVVEAADLPRLRRIRDEAFEAAAKLTARRKRLAADIDTVAALRAVPAKPRREDPYPRPAAVEPVLALAAFVADRLDVLHGRLQALDEECRRADHEAQVAAHRLQEASGALRTEQSRTTGAAVLTLDLPDAVQDAADVVVDLEYQVPGACWVPMYQLRLDTAMTSGTLVMRAAVAQRTGEDWSAVRLALSTADLDRRTDLPELRSLRIGRRQAAPAPSGWREPPVGLDELFGGYDTAAAKRPPRYSGVALAAGAADSEDLYRTGTFAAVPAFGGPGGPPDGAYWQDEQRSPIPPPAPMMAMPPMPIAPGSAMPQPGGAPPPPPAQAAPAPRMARRRAAPGAAARAEAADTMAYGGAPPLAELSAGFAPEPDLGPPTPGADLLDYAGLVLAGPDEPAGRGKLRASGGADLAAEEYRRRAASVSYLPLPAHAVLVRTSAGSYDYRFEVAAPADVEADGAWHTVPVCTVEVGLEPQFVCVPSIDESVFGTVHVTNASPHALLAGPADVSVGGEFLTTVPLPTLAPGERQRVGVGVVESVQVARRTHMRESTAGLGNRTTVLDHRVEIDLANHLSREIAVEVLERVPVSDEKDVRIDEHAAEPAWAVDDELRDGRLVRGARVWRLRLPANSTRTLVGRYEIRIPAGKAVVGGNRRA</sequence>
<gene>
    <name evidence="4" type="ORF">LZ495_20185</name>
</gene>
<dbReference type="Pfam" id="PF13598">
    <property type="entry name" value="DUF4139"/>
    <property type="match status" value="1"/>
</dbReference>
<evidence type="ECO:0000259" key="3">
    <source>
        <dbReference type="Pfam" id="PF13600"/>
    </source>
</evidence>
<dbReference type="AlphaFoldDB" id="A0AA41Q0X3"/>
<organism evidence="4 5">
    <name type="scientific">Yinghuangia soli</name>
    <dbReference type="NCBI Taxonomy" id="2908204"/>
    <lineage>
        <taxon>Bacteria</taxon>
        <taxon>Bacillati</taxon>
        <taxon>Actinomycetota</taxon>
        <taxon>Actinomycetes</taxon>
        <taxon>Kitasatosporales</taxon>
        <taxon>Streptomycetaceae</taxon>
        <taxon>Yinghuangia</taxon>
    </lineage>
</organism>
<feature type="compositionally biased region" description="Pro residues" evidence="1">
    <location>
        <begin position="399"/>
        <end position="408"/>
    </location>
</feature>
<keyword evidence="5" id="KW-1185">Reference proteome</keyword>
<reference evidence="4" key="1">
    <citation type="submission" date="2022-01" db="EMBL/GenBank/DDBJ databases">
        <title>Genome-Based Taxonomic Classification of the Phylum Actinobacteria.</title>
        <authorList>
            <person name="Gao Y."/>
        </authorList>
    </citation>
    <scope>NUCLEOTIDE SEQUENCE</scope>
    <source>
        <strain evidence="4">KLBMP 8922</strain>
    </source>
</reference>
<protein>
    <submittedName>
        <fullName evidence="4">DUF4139 domain-containing protein</fullName>
    </submittedName>
</protein>
<evidence type="ECO:0000259" key="2">
    <source>
        <dbReference type="Pfam" id="PF13598"/>
    </source>
</evidence>
<accession>A0AA41Q0X3</accession>
<feature type="domain" description="DUF4140" evidence="3">
    <location>
        <begin position="21"/>
        <end position="121"/>
    </location>
</feature>
<comment type="caution">
    <text evidence="4">The sequence shown here is derived from an EMBL/GenBank/DDBJ whole genome shotgun (WGS) entry which is preliminary data.</text>
</comment>
<dbReference type="Pfam" id="PF13600">
    <property type="entry name" value="DUF4140"/>
    <property type="match status" value="1"/>
</dbReference>